<reference evidence="1" key="1">
    <citation type="journal article" date="2019" name="Sci. Rep.">
        <title>Draft genome of Tanacetum cinerariifolium, the natural source of mosquito coil.</title>
        <authorList>
            <person name="Yamashiro T."/>
            <person name="Shiraishi A."/>
            <person name="Satake H."/>
            <person name="Nakayama K."/>
        </authorList>
    </citation>
    <scope>NUCLEOTIDE SEQUENCE</scope>
</reference>
<organism evidence="1">
    <name type="scientific">Tanacetum cinerariifolium</name>
    <name type="common">Dalmatian daisy</name>
    <name type="synonym">Chrysanthemum cinerariifolium</name>
    <dbReference type="NCBI Taxonomy" id="118510"/>
    <lineage>
        <taxon>Eukaryota</taxon>
        <taxon>Viridiplantae</taxon>
        <taxon>Streptophyta</taxon>
        <taxon>Embryophyta</taxon>
        <taxon>Tracheophyta</taxon>
        <taxon>Spermatophyta</taxon>
        <taxon>Magnoliopsida</taxon>
        <taxon>eudicotyledons</taxon>
        <taxon>Gunneridae</taxon>
        <taxon>Pentapetalae</taxon>
        <taxon>asterids</taxon>
        <taxon>campanulids</taxon>
        <taxon>Asterales</taxon>
        <taxon>Asteraceae</taxon>
        <taxon>Asteroideae</taxon>
        <taxon>Anthemideae</taxon>
        <taxon>Anthemidinae</taxon>
        <taxon>Tanacetum</taxon>
    </lineage>
</organism>
<feature type="non-terminal residue" evidence="1">
    <location>
        <position position="54"/>
    </location>
</feature>
<dbReference type="EMBL" id="BKCJ011869806">
    <property type="protein sequence ID" value="GFD59829.1"/>
    <property type="molecule type" value="Genomic_DNA"/>
</dbReference>
<dbReference type="AlphaFoldDB" id="A0A699XJ63"/>
<comment type="caution">
    <text evidence="1">The sequence shown here is derived from an EMBL/GenBank/DDBJ whole genome shotgun (WGS) entry which is preliminary data.</text>
</comment>
<sequence>MNKILKAARRRSALVGVSLMAAGMGAANAAVDITAQTASATSDIEKAGGLIIGV</sequence>
<accession>A0A699XJ63</accession>
<evidence type="ECO:0000313" key="1">
    <source>
        <dbReference type="EMBL" id="GFD59829.1"/>
    </source>
</evidence>
<protein>
    <submittedName>
        <fullName evidence="1">Uncharacterized protein</fullName>
    </submittedName>
</protein>
<name>A0A699XJ63_TANCI</name>
<gene>
    <name evidence="1" type="ORF">Tci_931798</name>
</gene>
<proteinExistence type="predicted"/>